<evidence type="ECO:0008006" key="4">
    <source>
        <dbReference type="Google" id="ProtNLM"/>
    </source>
</evidence>
<organism evidence="2 3">
    <name type="scientific">Rhodococcus aetherivorans</name>
    <dbReference type="NCBI Taxonomy" id="191292"/>
    <lineage>
        <taxon>Bacteria</taxon>
        <taxon>Bacillati</taxon>
        <taxon>Actinomycetota</taxon>
        <taxon>Actinomycetes</taxon>
        <taxon>Mycobacteriales</taxon>
        <taxon>Nocardiaceae</taxon>
        <taxon>Rhodococcus</taxon>
    </lineage>
</organism>
<proteinExistence type="predicted"/>
<dbReference type="InterPro" id="IPR013762">
    <property type="entry name" value="Integrase-like_cat_sf"/>
</dbReference>
<comment type="caution">
    <text evidence="2">The sequence shown here is derived from an EMBL/GenBank/DDBJ whole genome shotgun (WGS) entry which is preliminary data.</text>
</comment>
<evidence type="ECO:0000313" key="2">
    <source>
        <dbReference type="EMBL" id="GES36744.1"/>
    </source>
</evidence>
<accession>A0ABQ0YJR1</accession>
<sequence>MDDEKRLALIRRCLDDDHVTLNTRVAAILLLVYAQPLVRIAALRCDDVVVDPETGGTLIKLGEPPTPVPEPFASVLHQQRNNRLNLNTGTTDSPWLFPSTRAGQHICANTILHKLRDLGIDRKAARVVALRHLVTRTPPAVVATMLGYSYQVTERHAAQAGDNYARYATLINE</sequence>
<dbReference type="Proteomes" id="UP000325466">
    <property type="component" value="Unassembled WGS sequence"/>
</dbReference>
<dbReference type="EMBL" id="BLAH01000074">
    <property type="protein sequence ID" value="GES36744.1"/>
    <property type="molecule type" value="Genomic_DNA"/>
</dbReference>
<protein>
    <recommendedName>
        <fullName evidence="4">Tyr recombinase domain-containing protein</fullName>
    </recommendedName>
</protein>
<name>A0ABQ0YJR1_9NOCA</name>
<dbReference type="SUPFAM" id="SSF56349">
    <property type="entry name" value="DNA breaking-rejoining enzymes"/>
    <property type="match status" value="1"/>
</dbReference>
<dbReference type="InterPro" id="IPR011010">
    <property type="entry name" value="DNA_brk_join_enz"/>
</dbReference>
<reference evidence="2 3" key="1">
    <citation type="journal article" date="2018" name="Biodegradation">
        <title>1,4-Dioxane degradation characteristics of Rhodococcus aetherivorans JCM 14343.</title>
        <authorList>
            <person name="Inoue D."/>
            <person name="Tsunoda T."/>
            <person name="Yamamoto N."/>
            <person name="Ike M."/>
            <person name="Sei K."/>
        </authorList>
    </citation>
    <scope>NUCLEOTIDE SEQUENCE [LARGE SCALE GENOMIC DNA]</scope>
    <source>
        <strain evidence="2 3">JCM 14343</strain>
    </source>
</reference>
<keyword evidence="3" id="KW-1185">Reference proteome</keyword>
<dbReference type="Gene3D" id="1.10.443.10">
    <property type="entry name" value="Intergrase catalytic core"/>
    <property type="match status" value="1"/>
</dbReference>
<keyword evidence="1" id="KW-0233">DNA recombination</keyword>
<evidence type="ECO:0000313" key="3">
    <source>
        <dbReference type="Proteomes" id="UP000325466"/>
    </source>
</evidence>
<gene>
    <name evidence="2" type="ORF">RAJCM14343_1997</name>
</gene>
<evidence type="ECO:0000256" key="1">
    <source>
        <dbReference type="ARBA" id="ARBA00023172"/>
    </source>
</evidence>